<dbReference type="Gene3D" id="3.40.50.200">
    <property type="entry name" value="Peptidase S8/S53 domain"/>
    <property type="match status" value="1"/>
</dbReference>
<evidence type="ECO:0000256" key="13">
    <source>
        <dbReference type="ARBA" id="ARBA00023180"/>
    </source>
</evidence>
<evidence type="ECO:0000256" key="3">
    <source>
        <dbReference type="ARBA" id="ARBA00005325"/>
    </source>
</evidence>
<feature type="active site" description="Charge relay system" evidence="16 17">
    <location>
        <position position="264"/>
    </location>
</feature>
<organism evidence="19 20">
    <name type="scientific">Euphydryas editha</name>
    <name type="common">Edith's checkerspot</name>
    <dbReference type="NCBI Taxonomy" id="104508"/>
    <lineage>
        <taxon>Eukaryota</taxon>
        <taxon>Metazoa</taxon>
        <taxon>Ecdysozoa</taxon>
        <taxon>Arthropoda</taxon>
        <taxon>Hexapoda</taxon>
        <taxon>Insecta</taxon>
        <taxon>Pterygota</taxon>
        <taxon>Neoptera</taxon>
        <taxon>Endopterygota</taxon>
        <taxon>Lepidoptera</taxon>
        <taxon>Glossata</taxon>
        <taxon>Ditrysia</taxon>
        <taxon>Papilionoidea</taxon>
        <taxon>Nymphalidae</taxon>
        <taxon>Nymphalinae</taxon>
        <taxon>Euphydryas</taxon>
    </lineage>
</organism>
<dbReference type="Proteomes" id="UP001153954">
    <property type="component" value="Unassembled WGS sequence"/>
</dbReference>
<dbReference type="InterPro" id="IPR036852">
    <property type="entry name" value="Peptidase_S8/S53_dom_sf"/>
</dbReference>
<dbReference type="GO" id="GO:0000139">
    <property type="term" value="C:Golgi membrane"/>
    <property type="evidence" value="ECO:0007669"/>
    <property type="project" value="UniProtKB-SubCell"/>
</dbReference>
<comment type="cofactor">
    <cofactor evidence="1">
        <name>Ca(2+)</name>
        <dbReference type="ChEBI" id="CHEBI:29108"/>
    </cofactor>
</comment>
<keyword evidence="13" id="KW-0325">Glycoprotein</keyword>
<keyword evidence="10" id="KW-0333">Golgi apparatus</keyword>
<evidence type="ECO:0000256" key="9">
    <source>
        <dbReference type="ARBA" id="ARBA00022837"/>
    </source>
</evidence>
<comment type="subcellular location">
    <subcellularLocation>
        <location evidence="2">Golgi apparatus membrane</location>
    </subcellularLocation>
</comment>
<keyword evidence="11" id="KW-0865">Zymogen</keyword>
<dbReference type="PROSITE" id="PS51829">
    <property type="entry name" value="P_HOMO_B"/>
    <property type="match status" value="1"/>
</dbReference>
<dbReference type="FunFam" id="3.40.50.200:FF:000001">
    <property type="entry name" value="Furin 2, isoform B"/>
    <property type="match status" value="1"/>
</dbReference>
<evidence type="ECO:0000256" key="4">
    <source>
        <dbReference type="ARBA" id="ARBA00022670"/>
    </source>
</evidence>
<keyword evidence="20" id="KW-1185">Reference proteome</keyword>
<dbReference type="CDD" id="cd04059">
    <property type="entry name" value="Peptidases_S8_Protein_convertases_Kexins_Furin-like"/>
    <property type="match status" value="1"/>
</dbReference>
<feature type="active site" description="Charge relay system" evidence="16 17">
    <location>
        <position position="438"/>
    </location>
</feature>
<proteinExistence type="inferred from homology"/>
<dbReference type="EMBL" id="CAKOGL010000006">
    <property type="protein sequence ID" value="CAH2087643.1"/>
    <property type="molecule type" value="Genomic_DNA"/>
</dbReference>
<dbReference type="SUPFAM" id="SSF49785">
    <property type="entry name" value="Galactose-binding domain-like"/>
    <property type="match status" value="1"/>
</dbReference>
<dbReference type="InterPro" id="IPR022398">
    <property type="entry name" value="Peptidase_S8_His-AS"/>
</dbReference>
<evidence type="ECO:0000256" key="1">
    <source>
        <dbReference type="ARBA" id="ARBA00001913"/>
    </source>
</evidence>
<dbReference type="SUPFAM" id="SSF54897">
    <property type="entry name" value="Protease propeptides/inhibitors"/>
    <property type="match status" value="1"/>
</dbReference>
<dbReference type="AlphaFoldDB" id="A0AAU9TL13"/>
<reference evidence="19" key="1">
    <citation type="submission" date="2022-03" db="EMBL/GenBank/DDBJ databases">
        <authorList>
            <person name="Tunstrom K."/>
        </authorList>
    </citation>
    <scope>NUCLEOTIDE SEQUENCE</scope>
</reference>
<gene>
    <name evidence="19" type="ORF">EEDITHA_LOCUS3885</name>
</gene>
<dbReference type="PROSITE" id="PS00136">
    <property type="entry name" value="SUBTILASE_ASP"/>
    <property type="match status" value="1"/>
</dbReference>
<feature type="active site" description="Charge relay system" evidence="16 17">
    <location>
        <position position="223"/>
    </location>
</feature>
<dbReference type="InterPro" id="IPR023827">
    <property type="entry name" value="Peptidase_S8_Asp-AS"/>
</dbReference>
<comment type="similarity">
    <text evidence="3">Belongs to the peptidase S8 family. Furin subfamily.</text>
</comment>
<evidence type="ECO:0000256" key="2">
    <source>
        <dbReference type="ARBA" id="ARBA00004394"/>
    </source>
</evidence>
<evidence type="ECO:0000256" key="11">
    <source>
        <dbReference type="ARBA" id="ARBA00023145"/>
    </source>
</evidence>
<comment type="catalytic activity">
    <reaction evidence="14">
        <text>Release of mature proteins from their proproteins by cleavage of -Arg-Xaa-Yaa-Arg-|-Zaa- bonds, where Xaa can be any amino acid and Yaa is Arg or Lys. Releases albumin, complement component C3 and von Willebrand factor from their respective precursors.</text>
        <dbReference type="EC" id="3.4.21.75"/>
    </reaction>
</comment>
<sequence>MKSETYGAPSALHLDLQDNNNATTRQMPLITHRLSSYSWDSDWLPGYHNLHNGKETSKSFVNEWTVEVEGGEEIAQLVALELGYEYAGPVLDFPNLYAFRSYERTIQRRTPGENISSLHKDRRIRWAEQLFVKSRVKRYTLPDPDKKLHRVKRIDEGTRYSDPEESSRDLRRINRLFNDELWSYEWYLQDTRTDLSLPRLDLNVLPVYTLGYNGQGVRISILDDGIEYNHTDLRNNYDPEISWDSNDGDPDPFPRYDAKNTNSHGTRCAGEIVMTANNKKCGVGVAWGAKVGGVRMLDGRITDRIEGEAIGYAWDKVDIYSASWGPSDDGKTVEGPGRLAIEALKRGIEKGRGGKGIIFVWANGNGGGHNDNCNCDGYSSSIYTISIGSASQQGLFPWYGEICSSTLATAYSSGAYKDQKIATTDTKDSCTLGHTGTSAAAPLAAGIIALALHANPNLTWRDVQHLIVWTSEYAPLCENPGWQINGIGLWFDVRFGFGLLNAGALVSAALNWTTVPVKQVCQVTSPLNRKIVTVSTIVDIIEFEITDCLVNYIEHVELIVNIQYSRRGALEIYLLSPQGTKVQVLSSRPKDNSDSGFINWPLISVATWGERAIGTWKVLIQDKTNEPNFGEIGPISLIIHGTSEMPTHMKNGPRKYNNNYNNERQSDFVDYHDSGDPYNDYVAPFIPEQHSTEEVILLKDIDTTTLDEIEKELLRNHHSKNAYQPVLDV</sequence>
<dbReference type="InterPro" id="IPR002884">
    <property type="entry name" value="P_dom"/>
</dbReference>
<dbReference type="GO" id="GO:0016486">
    <property type="term" value="P:peptide hormone processing"/>
    <property type="evidence" value="ECO:0007669"/>
    <property type="project" value="TreeGrafter"/>
</dbReference>
<dbReference type="Pfam" id="PF01483">
    <property type="entry name" value="P_proprotein"/>
    <property type="match status" value="1"/>
</dbReference>
<dbReference type="InterPro" id="IPR034182">
    <property type="entry name" value="Kexin/furin"/>
</dbReference>
<evidence type="ECO:0000313" key="19">
    <source>
        <dbReference type="EMBL" id="CAH2087643.1"/>
    </source>
</evidence>
<keyword evidence="7 17" id="KW-0378">Hydrolase</keyword>
<dbReference type="PANTHER" id="PTHR42884:SF14">
    <property type="entry name" value="NEUROENDOCRINE CONVERTASE 1"/>
    <property type="match status" value="1"/>
</dbReference>
<keyword evidence="12" id="KW-1015">Disulfide bond</keyword>
<evidence type="ECO:0000256" key="5">
    <source>
        <dbReference type="ARBA" id="ARBA00022685"/>
    </source>
</evidence>
<accession>A0AAU9TL13</accession>
<name>A0AAU9TL13_EUPED</name>
<dbReference type="PROSITE" id="PS00138">
    <property type="entry name" value="SUBTILASE_SER"/>
    <property type="match status" value="1"/>
</dbReference>
<protein>
    <recommendedName>
        <fullName evidence="15">furin</fullName>
        <ecNumber evidence="15">3.4.21.75</ecNumber>
    </recommendedName>
</protein>
<evidence type="ECO:0000256" key="6">
    <source>
        <dbReference type="ARBA" id="ARBA00022729"/>
    </source>
</evidence>
<keyword evidence="4 17" id="KW-0645">Protease</keyword>
<dbReference type="InterPro" id="IPR023828">
    <property type="entry name" value="Peptidase_S8_Ser-AS"/>
</dbReference>
<evidence type="ECO:0000256" key="8">
    <source>
        <dbReference type="ARBA" id="ARBA00022825"/>
    </source>
</evidence>
<dbReference type="InterPro" id="IPR015500">
    <property type="entry name" value="Peptidase_S8_subtilisin-rel"/>
</dbReference>
<dbReference type="Gene3D" id="3.30.70.850">
    <property type="entry name" value="Peptidase S8, pro-domain"/>
    <property type="match status" value="1"/>
</dbReference>
<dbReference type="FunFam" id="2.60.120.260:FF:000006">
    <property type="entry name" value="Proprotein convertase subtilisin/kexin type 5"/>
    <property type="match status" value="1"/>
</dbReference>
<keyword evidence="5" id="KW-0165">Cleavage on pair of basic residues</keyword>
<evidence type="ECO:0000256" key="10">
    <source>
        <dbReference type="ARBA" id="ARBA00023034"/>
    </source>
</evidence>
<dbReference type="GO" id="GO:0004252">
    <property type="term" value="F:serine-type endopeptidase activity"/>
    <property type="evidence" value="ECO:0007669"/>
    <property type="project" value="UniProtKB-UniRule"/>
</dbReference>
<dbReference type="Pfam" id="PF00082">
    <property type="entry name" value="Peptidase_S8"/>
    <property type="match status" value="1"/>
</dbReference>
<evidence type="ECO:0000256" key="12">
    <source>
        <dbReference type="ARBA" id="ARBA00023157"/>
    </source>
</evidence>
<dbReference type="GO" id="GO:0043005">
    <property type="term" value="C:neuron projection"/>
    <property type="evidence" value="ECO:0007669"/>
    <property type="project" value="TreeGrafter"/>
</dbReference>
<evidence type="ECO:0000256" key="7">
    <source>
        <dbReference type="ARBA" id="ARBA00022801"/>
    </source>
</evidence>
<dbReference type="SUPFAM" id="SSF52743">
    <property type="entry name" value="Subtilisin-like"/>
    <property type="match status" value="1"/>
</dbReference>
<dbReference type="PROSITE" id="PS51892">
    <property type="entry name" value="SUBTILASE"/>
    <property type="match status" value="1"/>
</dbReference>
<dbReference type="InterPro" id="IPR038466">
    <property type="entry name" value="S8_pro-domain_sf"/>
</dbReference>
<dbReference type="Gene3D" id="2.60.120.260">
    <property type="entry name" value="Galactose-binding domain-like"/>
    <property type="match status" value="1"/>
</dbReference>
<evidence type="ECO:0000256" key="17">
    <source>
        <dbReference type="PROSITE-ProRule" id="PRU01240"/>
    </source>
</evidence>
<dbReference type="InterPro" id="IPR000209">
    <property type="entry name" value="Peptidase_S8/S53_dom"/>
</dbReference>
<evidence type="ECO:0000259" key="18">
    <source>
        <dbReference type="PROSITE" id="PS51829"/>
    </source>
</evidence>
<evidence type="ECO:0000256" key="16">
    <source>
        <dbReference type="PIRSR" id="PIRSR615500-1"/>
    </source>
</evidence>
<keyword evidence="9" id="KW-0106">Calcium</keyword>
<keyword evidence="8 17" id="KW-0720">Serine protease</keyword>
<dbReference type="Pfam" id="PF16470">
    <property type="entry name" value="S8_pro-domain"/>
    <property type="match status" value="1"/>
</dbReference>
<dbReference type="InterPro" id="IPR032815">
    <property type="entry name" value="S8_pro-domain"/>
</dbReference>
<dbReference type="GO" id="GO:0005615">
    <property type="term" value="C:extracellular space"/>
    <property type="evidence" value="ECO:0007669"/>
    <property type="project" value="TreeGrafter"/>
</dbReference>
<evidence type="ECO:0000256" key="14">
    <source>
        <dbReference type="ARBA" id="ARBA00035756"/>
    </source>
</evidence>
<dbReference type="PANTHER" id="PTHR42884">
    <property type="entry name" value="PROPROTEIN CONVERTASE SUBTILISIN/KEXIN-RELATED"/>
    <property type="match status" value="1"/>
</dbReference>
<dbReference type="InterPro" id="IPR008979">
    <property type="entry name" value="Galactose-bd-like_sf"/>
</dbReference>
<dbReference type="PROSITE" id="PS00137">
    <property type="entry name" value="SUBTILASE_HIS"/>
    <property type="match status" value="1"/>
</dbReference>
<dbReference type="PRINTS" id="PR00723">
    <property type="entry name" value="SUBTILISIN"/>
</dbReference>
<evidence type="ECO:0000256" key="15">
    <source>
        <dbReference type="ARBA" id="ARBA00038993"/>
    </source>
</evidence>
<comment type="caution">
    <text evidence="19">The sequence shown here is derived from an EMBL/GenBank/DDBJ whole genome shotgun (WGS) entry which is preliminary data.</text>
</comment>
<evidence type="ECO:0000313" key="20">
    <source>
        <dbReference type="Proteomes" id="UP001153954"/>
    </source>
</evidence>
<dbReference type="EC" id="3.4.21.75" evidence="15"/>
<keyword evidence="6" id="KW-0732">Signal</keyword>
<feature type="domain" description="P/Homo B" evidence="18">
    <location>
        <begin position="506"/>
        <end position="645"/>
    </location>
</feature>